<name>A0A498JK60_MALDO</name>
<evidence type="ECO:0000313" key="2">
    <source>
        <dbReference type="Proteomes" id="UP000290289"/>
    </source>
</evidence>
<dbReference type="Proteomes" id="UP000290289">
    <property type="component" value="Chromosome 6"/>
</dbReference>
<reference evidence="1 2" key="1">
    <citation type="submission" date="2018-10" db="EMBL/GenBank/DDBJ databases">
        <title>A high-quality apple genome assembly.</title>
        <authorList>
            <person name="Hu J."/>
        </authorList>
    </citation>
    <scope>NUCLEOTIDE SEQUENCE [LARGE SCALE GENOMIC DNA]</scope>
    <source>
        <strain evidence="2">cv. HFTH1</strain>
        <tissue evidence="1">Young leaf</tissue>
    </source>
</reference>
<gene>
    <name evidence="1" type="ORF">DVH24_008618</name>
</gene>
<accession>A0A498JK60</accession>
<organism evidence="1 2">
    <name type="scientific">Malus domestica</name>
    <name type="common">Apple</name>
    <name type="synonym">Pyrus malus</name>
    <dbReference type="NCBI Taxonomy" id="3750"/>
    <lineage>
        <taxon>Eukaryota</taxon>
        <taxon>Viridiplantae</taxon>
        <taxon>Streptophyta</taxon>
        <taxon>Embryophyta</taxon>
        <taxon>Tracheophyta</taxon>
        <taxon>Spermatophyta</taxon>
        <taxon>Magnoliopsida</taxon>
        <taxon>eudicotyledons</taxon>
        <taxon>Gunneridae</taxon>
        <taxon>Pentapetalae</taxon>
        <taxon>rosids</taxon>
        <taxon>fabids</taxon>
        <taxon>Rosales</taxon>
        <taxon>Rosaceae</taxon>
        <taxon>Amygdaloideae</taxon>
        <taxon>Maleae</taxon>
        <taxon>Malus</taxon>
    </lineage>
</organism>
<dbReference type="AlphaFoldDB" id="A0A498JK60"/>
<dbReference type="EMBL" id="RDQH01000332">
    <property type="protein sequence ID" value="RXH96118.1"/>
    <property type="molecule type" value="Genomic_DNA"/>
</dbReference>
<evidence type="ECO:0000313" key="1">
    <source>
        <dbReference type="EMBL" id="RXH96118.1"/>
    </source>
</evidence>
<proteinExistence type="predicted"/>
<keyword evidence="2" id="KW-1185">Reference proteome</keyword>
<sequence length="67" mass="7945">MDRPKVQHIPEIHLYYGRENMKCHKSFSESSLRSTCETALSSPLSQLILRLNKIKRTKNRRRFDIDA</sequence>
<comment type="caution">
    <text evidence="1">The sequence shown here is derived from an EMBL/GenBank/DDBJ whole genome shotgun (WGS) entry which is preliminary data.</text>
</comment>
<protein>
    <submittedName>
        <fullName evidence="1">Uncharacterized protein</fullName>
    </submittedName>
</protein>